<sequence>MTEVYEKENFIVPNFVDRGKDGIVSANAAQHLDRLEAICKFAFQQFSASGGSNTTVRLSTKKTMKQYLVEEFGERILGYGDFQEWTPRSPDLTPTDFFLWGIPQTAGV</sequence>
<dbReference type="GO" id="GO:0003676">
    <property type="term" value="F:nucleic acid binding"/>
    <property type="evidence" value="ECO:0007669"/>
    <property type="project" value="InterPro"/>
</dbReference>
<reference evidence="1 2" key="1">
    <citation type="journal article" date="2019" name="Sci. Rep.">
        <title>Orb-weaving spider Araneus ventricosus genome elucidates the spidroin gene catalogue.</title>
        <authorList>
            <person name="Kono N."/>
            <person name="Nakamura H."/>
            <person name="Ohtoshi R."/>
            <person name="Moran D.A.P."/>
            <person name="Shinohara A."/>
            <person name="Yoshida Y."/>
            <person name="Fujiwara M."/>
            <person name="Mori M."/>
            <person name="Tomita M."/>
            <person name="Arakawa K."/>
        </authorList>
    </citation>
    <scope>NUCLEOTIDE SEQUENCE [LARGE SCALE GENOMIC DNA]</scope>
</reference>
<dbReference type="AlphaFoldDB" id="A0A4Y2N9L5"/>
<organism evidence="1 2">
    <name type="scientific">Araneus ventricosus</name>
    <name type="common">Orbweaver spider</name>
    <name type="synonym">Epeira ventricosa</name>
    <dbReference type="NCBI Taxonomy" id="182803"/>
    <lineage>
        <taxon>Eukaryota</taxon>
        <taxon>Metazoa</taxon>
        <taxon>Ecdysozoa</taxon>
        <taxon>Arthropoda</taxon>
        <taxon>Chelicerata</taxon>
        <taxon>Arachnida</taxon>
        <taxon>Araneae</taxon>
        <taxon>Araneomorphae</taxon>
        <taxon>Entelegynae</taxon>
        <taxon>Araneoidea</taxon>
        <taxon>Araneidae</taxon>
        <taxon>Araneus</taxon>
    </lineage>
</organism>
<name>A0A4Y2N9L5_ARAVE</name>
<dbReference type="Proteomes" id="UP000499080">
    <property type="component" value="Unassembled WGS sequence"/>
</dbReference>
<dbReference type="Gene3D" id="3.30.420.10">
    <property type="entry name" value="Ribonuclease H-like superfamily/Ribonuclease H"/>
    <property type="match status" value="1"/>
</dbReference>
<keyword evidence="2" id="KW-1185">Reference proteome</keyword>
<dbReference type="EMBL" id="BGPR01008719">
    <property type="protein sequence ID" value="GBN35592.1"/>
    <property type="molecule type" value="Genomic_DNA"/>
</dbReference>
<gene>
    <name evidence="1" type="ORF">AVEN_88051_1</name>
</gene>
<protein>
    <submittedName>
        <fullName evidence="1">Uncharacterized protein</fullName>
    </submittedName>
</protein>
<comment type="caution">
    <text evidence="1">The sequence shown here is derived from an EMBL/GenBank/DDBJ whole genome shotgun (WGS) entry which is preliminary data.</text>
</comment>
<evidence type="ECO:0000313" key="2">
    <source>
        <dbReference type="Proteomes" id="UP000499080"/>
    </source>
</evidence>
<evidence type="ECO:0000313" key="1">
    <source>
        <dbReference type="EMBL" id="GBN35592.1"/>
    </source>
</evidence>
<dbReference type="InterPro" id="IPR036397">
    <property type="entry name" value="RNaseH_sf"/>
</dbReference>
<proteinExistence type="predicted"/>
<accession>A0A4Y2N9L5</accession>